<feature type="compositionally biased region" description="Acidic residues" evidence="2">
    <location>
        <begin position="564"/>
        <end position="574"/>
    </location>
</feature>
<evidence type="ECO:0000259" key="3">
    <source>
        <dbReference type="Pfam" id="PF08158"/>
    </source>
</evidence>
<dbReference type="PANTHER" id="PTHR12730">
    <property type="entry name" value="HSDA/SDA1-RELATED"/>
    <property type="match status" value="1"/>
</dbReference>
<dbReference type="eggNOG" id="KOG2229">
    <property type="taxonomic scope" value="Eukaryota"/>
</dbReference>
<feature type="compositionally biased region" description="Basic and acidic residues" evidence="2">
    <location>
        <begin position="751"/>
        <end position="760"/>
    </location>
</feature>
<dbReference type="AlphaFoldDB" id="M1UUJ7"/>
<comment type="subcellular location">
    <subcellularLocation>
        <location evidence="1">Nucleus</location>
        <location evidence="1">Nucleolus</location>
    </subcellularLocation>
</comment>
<dbReference type="InterPro" id="IPR012977">
    <property type="entry name" value="SDA1_N"/>
</dbReference>
<feature type="region of interest" description="Disordered" evidence="2">
    <location>
        <begin position="507"/>
        <end position="607"/>
    </location>
</feature>
<dbReference type="PANTHER" id="PTHR12730:SF0">
    <property type="entry name" value="PROTEIN SDA1 HOMOLOG"/>
    <property type="match status" value="1"/>
</dbReference>
<feature type="compositionally biased region" description="Acidic residues" evidence="2">
    <location>
        <begin position="241"/>
        <end position="256"/>
    </location>
</feature>
<feature type="compositionally biased region" description="Basic and acidic residues" evidence="2">
    <location>
        <begin position="545"/>
        <end position="557"/>
    </location>
</feature>
<gene>
    <name evidence="4" type="ORF">CYME_CMO190C</name>
</gene>
<proteinExistence type="inferred from homology"/>
<dbReference type="Proteomes" id="UP000007014">
    <property type="component" value="Chromosome 15"/>
</dbReference>
<dbReference type="InterPro" id="IPR027312">
    <property type="entry name" value="Sda1"/>
</dbReference>
<feature type="compositionally biased region" description="Acidic residues" evidence="2">
    <location>
        <begin position="666"/>
        <end position="677"/>
    </location>
</feature>
<evidence type="ECO:0000256" key="1">
    <source>
        <dbReference type="RuleBase" id="RU365057"/>
    </source>
</evidence>
<dbReference type="HOGENOM" id="CLU_350708_0_0_1"/>
<sequence length="803" mass="89462">MSRQRQTERVLATDLSLLASRCLADPAAYQEVFTAQRQQFETLAALVALEPGARHDRFTKLVAFLATVAGAYPNACRAVAEFLVQFLTERAATLHAALRYELVQAVTRFRNRKGETFLTATAAVDLYVALLRFQDKTLRRLVLGQVLAELRRSQRNQRPLHEKIKTRLLQVCQRVLPEADASMAKSLLRLFYRAYGLGLWQSDARLIQLVADTCFHSNTSVAAQACRFLLETDAAGRSSADDSDSAAESTSADDEAPSEKQQAVQSRACKSVASADDGMLRMLNTRFKRTQKKSSRRKQRFQRELRRALRNTAEDGASPGASSFPPMNTRRGNPGSDAPALTLLYDPQRFIERLLHRLGARQEKFEFRMLILQLACRCSGACRQCVPLLYTALQRYLMPSQQHVTRVLAMLVDAVHADVPAELVTPLLRHLAHYFVSDRRTDEVVAIGLNTIRELCARVPDAMDSILLQDLVQYRKSRDRGIMMAARGVLQLYRRVLPALLPRRERGRPVAAANAASSADSRHRTASVVATEDDSDAATELSWTELKDAARSEHRADVSVPGDLEYDSTSDQEYDSMSPDSLASDAFSDEASSEQTNGLSLSSSSPVTDRCSLYPMGHTLPPASLETAVGVQSADGRSPADAEARNTALMDPCGTLPHARMPHSPEDDDDDDDDDIPQADGGNIAMTDREALRSCSTKEDRALANAAFMQSAVVRFEEPFCPASPQRLESAFKRRRRSLEERLASVQRGRLDRPRYSGDPHRHHKKVGGLSNAEKAKRKPMAMLRPKIFRQKRNRGRKSRKRS</sequence>
<dbReference type="SUPFAM" id="SSF48371">
    <property type="entry name" value="ARM repeat"/>
    <property type="match status" value="1"/>
</dbReference>
<dbReference type="InterPro" id="IPR016024">
    <property type="entry name" value="ARM-type_fold"/>
</dbReference>
<dbReference type="RefSeq" id="XP_005537582.1">
    <property type="nucleotide sequence ID" value="XM_005537525.1"/>
</dbReference>
<evidence type="ECO:0000256" key="2">
    <source>
        <dbReference type="SAM" id="MobiDB-lite"/>
    </source>
</evidence>
<keyword evidence="1" id="KW-0813">Transport</keyword>
<feature type="region of interest" description="Disordered" evidence="2">
    <location>
        <begin position="751"/>
        <end position="803"/>
    </location>
</feature>
<comment type="similarity">
    <text evidence="1">Belongs to the SDA1 family.</text>
</comment>
<feature type="compositionally biased region" description="Polar residues" evidence="2">
    <location>
        <begin position="594"/>
        <end position="607"/>
    </location>
</feature>
<evidence type="ECO:0000313" key="5">
    <source>
        <dbReference type="Proteomes" id="UP000007014"/>
    </source>
</evidence>
<dbReference type="Pfam" id="PF08158">
    <property type="entry name" value="SDA1_HEAT"/>
    <property type="match status" value="1"/>
</dbReference>
<organism evidence="4 5">
    <name type="scientific">Cyanidioschyzon merolae (strain NIES-3377 / 10D)</name>
    <name type="common">Unicellular red alga</name>
    <dbReference type="NCBI Taxonomy" id="280699"/>
    <lineage>
        <taxon>Eukaryota</taxon>
        <taxon>Rhodophyta</taxon>
        <taxon>Bangiophyceae</taxon>
        <taxon>Cyanidiales</taxon>
        <taxon>Cyanidiaceae</taxon>
        <taxon>Cyanidioschyzon</taxon>
    </lineage>
</organism>
<evidence type="ECO:0000313" key="4">
    <source>
        <dbReference type="EMBL" id="BAM81546.1"/>
    </source>
</evidence>
<dbReference type="GeneID" id="16995665"/>
<keyword evidence="5" id="KW-1185">Reference proteome</keyword>
<feature type="compositionally biased region" description="Basic residues" evidence="2">
    <location>
        <begin position="787"/>
        <end position="803"/>
    </location>
</feature>
<dbReference type="EMBL" id="AP006497">
    <property type="protein sequence ID" value="BAM81546.1"/>
    <property type="molecule type" value="Genomic_DNA"/>
</dbReference>
<dbReference type="Gramene" id="CMO190CT">
    <property type="protein sequence ID" value="CMO190CT"/>
    <property type="gene ID" value="CMO190C"/>
</dbReference>
<name>M1UUJ7_CYAM1</name>
<reference evidence="4 5" key="2">
    <citation type="journal article" date="2007" name="BMC Biol.">
        <title>A 100%-complete sequence reveals unusually simple genomic features in the hot-spring red alga Cyanidioschyzon merolae.</title>
        <authorList>
            <person name="Nozaki H."/>
            <person name="Takano H."/>
            <person name="Misumi O."/>
            <person name="Terasawa K."/>
            <person name="Matsuzaki M."/>
            <person name="Maruyama S."/>
            <person name="Nishida K."/>
            <person name="Yagisawa F."/>
            <person name="Yoshida Y."/>
            <person name="Fujiwara T."/>
            <person name="Takio S."/>
            <person name="Tamura K."/>
            <person name="Chung S.J."/>
            <person name="Nakamura S."/>
            <person name="Kuroiwa H."/>
            <person name="Tanaka K."/>
            <person name="Sato N."/>
            <person name="Kuroiwa T."/>
        </authorList>
    </citation>
    <scope>NUCLEOTIDE SEQUENCE [LARGE SCALE GENOMIC DNA]</scope>
    <source>
        <strain evidence="4 5">10D</strain>
    </source>
</reference>
<dbReference type="OMA" id="FRMIVFL"/>
<keyword evidence="1" id="KW-0690">Ribosome biogenesis</keyword>
<accession>M1UUJ7</accession>
<dbReference type="GO" id="GO:0042273">
    <property type="term" value="P:ribosomal large subunit biogenesis"/>
    <property type="evidence" value="ECO:0007669"/>
    <property type="project" value="UniProtKB-UniRule"/>
</dbReference>
<keyword evidence="1" id="KW-0653">Protein transport</keyword>
<comment type="function">
    <text evidence="1">Required for 60S pre-ribosomal subunits export to the cytoplasm.</text>
</comment>
<dbReference type="KEGG" id="cme:CYME_CMO190C"/>
<feature type="region of interest" description="Disordered" evidence="2">
    <location>
        <begin position="650"/>
        <end position="689"/>
    </location>
</feature>
<dbReference type="GO" id="GO:0005730">
    <property type="term" value="C:nucleolus"/>
    <property type="evidence" value="ECO:0007669"/>
    <property type="project" value="UniProtKB-SubCell"/>
</dbReference>
<dbReference type="OrthoDB" id="3677at2759"/>
<feature type="domain" description="SDA1 N-terminal" evidence="3">
    <location>
        <begin position="64"/>
        <end position="478"/>
    </location>
</feature>
<dbReference type="GO" id="GO:0015031">
    <property type="term" value="P:protein transport"/>
    <property type="evidence" value="ECO:0007669"/>
    <property type="project" value="UniProtKB-KW"/>
</dbReference>
<reference evidence="4 5" key="1">
    <citation type="journal article" date="2004" name="Nature">
        <title>Genome sequence of the ultrasmall unicellular red alga Cyanidioschyzon merolae 10D.</title>
        <authorList>
            <person name="Matsuzaki M."/>
            <person name="Misumi O."/>
            <person name="Shin-i T."/>
            <person name="Maruyama S."/>
            <person name="Takahara M."/>
            <person name="Miyagishima S."/>
            <person name="Mori T."/>
            <person name="Nishida K."/>
            <person name="Yagisawa F."/>
            <person name="Nishida K."/>
            <person name="Yoshida Y."/>
            <person name="Nishimura Y."/>
            <person name="Nakao S."/>
            <person name="Kobayashi T."/>
            <person name="Momoyama Y."/>
            <person name="Higashiyama T."/>
            <person name="Minoda A."/>
            <person name="Sano M."/>
            <person name="Nomoto H."/>
            <person name="Oishi K."/>
            <person name="Hayashi H."/>
            <person name="Ohta F."/>
            <person name="Nishizaka S."/>
            <person name="Haga S."/>
            <person name="Miura S."/>
            <person name="Morishita T."/>
            <person name="Kabeya Y."/>
            <person name="Terasawa K."/>
            <person name="Suzuki Y."/>
            <person name="Ishii Y."/>
            <person name="Asakawa S."/>
            <person name="Takano H."/>
            <person name="Ohta N."/>
            <person name="Kuroiwa H."/>
            <person name="Tanaka K."/>
            <person name="Shimizu N."/>
            <person name="Sugano S."/>
            <person name="Sato N."/>
            <person name="Nozaki H."/>
            <person name="Ogasawara N."/>
            <person name="Kohara Y."/>
            <person name="Kuroiwa T."/>
        </authorList>
    </citation>
    <scope>NUCLEOTIDE SEQUENCE [LARGE SCALE GENOMIC DNA]</scope>
    <source>
        <strain evidence="4 5">10D</strain>
    </source>
</reference>
<keyword evidence="1" id="KW-0539">Nucleus</keyword>
<feature type="region of interest" description="Disordered" evidence="2">
    <location>
        <begin position="237"/>
        <end position="267"/>
    </location>
</feature>
<dbReference type="GO" id="GO:0000055">
    <property type="term" value="P:ribosomal large subunit export from nucleus"/>
    <property type="evidence" value="ECO:0007669"/>
    <property type="project" value="UniProtKB-UniRule"/>
</dbReference>
<dbReference type="STRING" id="280699.M1UUJ7"/>
<feature type="region of interest" description="Disordered" evidence="2">
    <location>
        <begin position="309"/>
        <end position="338"/>
    </location>
</feature>
<protein>
    <recommendedName>
        <fullName evidence="1">Protein SDA1</fullName>
    </recommendedName>
</protein>